<protein>
    <submittedName>
        <fullName evidence="1">Uncharacterized protein</fullName>
    </submittedName>
</protein>
<proteinExistence type="predicted"/>
<evidence type="ECO:0000313" key="2">
    <source>
        <dbReference type="Proteomes" id="UP000308349"/>
    </source>
</evidence>
<dbReference type="RefSeq" id="WP_138455341.1">
    <property type="nucleotide sequence ID" value="NZ_VBUU01000003.1"/>
</dbReference>
<name>A0A5R8PIZ4_9NOCA</name>
<dbReference type="AlphaFoldDB" id="A0A5R8PIZ4"/>
<accession>A0A5R8PIZ4</accession>
<gene>
    <name evidence="1" type="ORF">FEK35_06000</name>
</gene>
<dbReference type="EMBL" id="VBUU01000003">
    <property type="protein sequence ID" value="TLG15693.1"/>
    <property type="molecule type" value="Genomic_DNA"/>
</dbReference>
<organism evidence="1 2">
    <name type="scientific">Nocardia cyriacigeorgica</name>
    <dbReference type="NCBI Taxonomy" id="135487"/>
    <lineage>
        <taxon>Bacteria</taxon>
        <taxon>Bacillati</taxon>
        <taxon>Actinomycetota</taxon>
        <taxon>Actinomycetes</taxon>
        <taxon>Mycobacteriales</taxon>
        <taxon>Nocardiaceae</taxon>
        <taxon>Nocardia</taxon>
    </lineage>
</organism>
<sequence length="59" mass="6104">MKSDSHPSTDIGDFAAVTSISAVNVCAFTTIQPSSQRAARTVSAVGAAIFQKGLMPEYA</sequence>
<evidence type="ECO:0000313" key="1">
    <source>
        <dbReference type="EMBL" id="TLG15693.1"/>
    </source>
</evidence>
<reference evidence="1 2" key="1">
    <citation type="submission" date="2019-05" db="EMBL/GenBank/DDBJ databases">
        <title>Genomes sequences of two Nocardia cyriacigeorgica environmental isolates, type strains Nocardia asteroides ATCC 19247 and Nocardia cyriacigeorgica DSM 44484.</title>
        <authorList>
            <person name="Vautrin F."/>
            <person name="Bergeron E."/>
            <person name="Dubost A."/>
            <person name="Abrouk D."/>
            <person name="Rodriguez Nava V."/>
            <person name="Pujic P."/>
        </authorList>
    </citation>
    <scope>NUCLEOTIDE SEQUENCE [LARGE SCALE GENOMIC DNA]</scope>
    <source>
        <strain evidence="1 2">EML 1456</strain>
    </source>
</reference>
<comment type="caution">
    <text evidence="1">The sequence shown here is derived from an EMBL/GenBank/DDBJ whole genome shotgun (WGS) entry which is preliminary data.</text>
</comment>
<dbReference type="Proteomes" id="UP000308349">
    <property type="component" value="Unassembled WGS sequence"/>
</dbReference>